<keyword evidence="5" id="KW-0472">Membrane</keyword>
<dbReference type="InterPro" id="IPR051228">
    <property type="entry name" value="NADPH_Oxidase/PX-Domain"/>
</dbReference>
<feature type="transmembrane region" description="Helical" evidence="5">
    <location>
        <begin position="1079"/>
        <end position="1101"/>
    </location>
</feature>
<feature type="region of interest" description="Disordered" evidence="4">
    <location>
        <begin position="867"/>
        <end position="896"/>
    </location>
</feature>
<evidence type="ECO:0000313" key="7">
    <source>
        <dbReference type="EMBL" id="GFO18350.1"/>
    </source>
</evidence>
<evidence type="ECO:0000256" key="2">
    <source>
        <dbReference type="ARBA" id="ARBA00022737"/>
    </source>
</evidence>
<keyword evidence="2" id="KW-0677">Repeat</keyword>
<dbReference type="GO" id="GO:0005737">
    <property type="term" value="C:cytoplasm"/>
    <property type="evidence" value="ECO:0007669"/>
    <property type="project" value="TreeGrafter"/>
</dbReference>
<dbReference type="SMART" id="SM00326">
    <property type="entry name" value="SH3"/>
    <property type="match status" value="3"/>
</dbReference>
<dbReference type="Gene3D" id="2.30.30.40">
    <property type="entry name" value="SH3 Domains"/>
    <property type="match status" value="3"/>
</dbReference>
<evidence type="ECO:0000256" key="3">
    <source>
        <dbReference type="PROSITE-ProRule" id="PRU00192"/>
    </source>
</evidence>
<keyword evidence="1 3" id="KW-0728">SH3 domain</keyword>
<dbReference type="InterPro" id="IPR001452">
    <property type="entry name" value="SH3_domain"/>
</dbReference>
<sequence length="1451" mass="157812">MWTGFTKTKPGFCYYQAALIMICALTVFDHQHTTTKSSSAGLRQKSWKLIFTSSSLLEKCIATSSLKAAQLKTIIIINSVPFFRSVDAGAINSYYSSNGLDESYDSSGDVLFESSPTSITDEDIPLIVDDDVTLSPTELSTPKVISSSNGELGTKLQAQAHSSISVQSHQEISSPFASIKFAVEESAWKTRLYPTSFPTASTPSESFTTPSASRLHSFTEADSSSPGAFLSQTSKDSEENATKSLGFSIADPVSSFQEYQTETPQTSRKSPLVFISSTERTVLESKDYNAIVVSNTSHSLLDYASQSDYAVTDVNSPKISFSEPGISTNFDSQFKETPIPTNLFSVTDYQGSITRSEVAEKDLQPKLTFSHLETQPAIPSSFSAFYEPPSWPPFESYWSPDNRTTALQTSQDWISASPVAISDAALQTSQDWISASPGWISASPVAISDTALKTSQDWISASPKIISESFIEQNTESFNDKSSAWLDNSLKYTPSLGSGLLIDYLKPTSVLSDSQRGDGISSQYDGTISPLFLQDRGSSFIIINSSQFSPNVAENSLDSKLFLSVGESLVSKVLDEASPSITDFQYGFGLSTSSHQLDASKLTDNDLGETESAYFLTPKVKLEISATLLFSEKHSQLVELIRPSGDLDYTDTLPKSSLVSDYIEGSYYSDSREIFGKRELETKDPPPSDLSLSVFYTANSVRYDHSEVLFSSDVWRVPILLSTKNYISQSYFTDTWSARPTETGFFRSSVSQTYSNSLKFISLYEESTEPYNFELKSSVSSQPEQSLHLQSFTVNFISSQYNATSTTQSEDIHTEPTVSNIAIHSSGDFSEHLNYTALSSLHVKSPVVKLMQTTKTDGNMSTMPSMDSVAAPSSSITQSSVTASSNISPSPSTINLESSTPVLRISKASSQITSFTPPSLQSSSVFAYDPIPESTPFLTSLSPQPTVWSSSPTPVLTTLTPELTQSHENIASSVFLYSSNKGLQDSPQQKSASVVLAEEKTLVSSSYGNTSARMTMETPYSSKLSAIKPSSVFSSSSFISFATSATPGVNTTAPSTRPNSPGGRSNSTSVSGSDHSSEIIIGSAAAVFILAALVLGVILCLRWKKRAPKKSGARQDDLWMDNLGTGSHMIPLPSLTTCVSEAAAPARRENIYTVAFPYQPLQDGQLSLHKGDKLELVETADNGWWRGVSVKKGKSGWFPSSYVTAAENGSSENLGNVSSSDDISGNLGVEINGDLERQISSFQIKKTPQNRQTTEDAILYPAVEEQKTLNDVESWVNMAASISMMSLPTTEMSYNTNLTDFTAAPVTGQRFRAVYAYKPVNRGEMGLKEGELVTCQEKDRNGWMLGRKTRSGEQGWFPAVYVDQVSSDDESISDPEIPDTYDLLDSNKLHKVDQTFLGIDHEVVCPFTSPVPGDMALDLGDTVTVLQTLANGWWFGVKGTECGWFPGSFLK</sequence>
<feature type="compositionally biased region" description="Low complexity" evidence="4">
    <location>
        <begin position="868"/>
        <end position="895"/>
    </location>
</feature>
<dbReference type="Pfam" id="PF07653">
    <property type="entry name" value="SH3_2"/>
    <property type="match status" value="1"/>
</dbReference>
<keyword evidence="8" id="KW-1185">Reference proteome</keyword>
<evidence type="ECO:0000256" key="4">
    <source>
        <dbReference type="SAM" id="MobiDB-lite"/>
    </source>
</evidence>
<feature type="domain" description="SH3" evidence="6">
    <location>
        <begin position="1147"/>
        <end position="1208"/>
    </location>
</feature>
<gene>
    <name evidence="7" type="ORF">PoB_004485500</name>
</gene>
<accession>A0AAV4BFP9</accession>
<evidence type="ECO:0000256" key="1">
    <source>
        <dbReference type="ARBA" id="ARBA00022443"/>
    </source>
</evidence>
<dbReference type="CDD" id="cd00174">
    <property type="entry name" value="SH3"/>
    <property type="match status" value="2"/>
</dbReference>
<feature type="region of interest" description="Disordered" evidence="4">
    <location>
        <begin position="198"/>
        <end position="236"/>
    </location>
</feature>
<feature type="non-terminal residue" evidence="7">
    <location>
        <position position="1451"/>
    </location>
</feature>
<dbReference type="PROSITE" id="PS50002">
    <property type="entry name" value="SH3"/>
    <property type="match status" value="3"/>
</dbReference>
<feature type="region of interest" description="Disordered" evidence="4">
    <location>
        <begin position="1048"/>
        <end position="1072"/>
    </location>
</feature>
<keyword evidence="5" id="KW-1133">Transmembrane helix</keyword>
<reference evidence="7 8" key="1">
    <citation type="journal article" date="2021" name="Elife">
        <title>Chloroplast acquisition without the gene transfer in kleptoplastic sea slugs, Plakobranchus ocellatus.</title>
        <authorList>
            <person name="Maeda T."/>
            <person name="Takahashi S."/>
            <person name="Yoshida T."/>
            <person name="Shimamura S."/>
            <person name="Takaki Y."/>
            <person name="Nagai Y."/>
            <person name="Toyoda A."/>
            <person name="Suzuki Y."/>
            <person name="Arimoto A."/>
            <person name="Ishii H."/>
            <person name="Satoh N."/>
            <person name="Nishiyama T."/>
            <person name="Hasebe M."/>
            <person name="Maruyama T."/>
            <person name="Minagawa J."/>
            <person name="Obokata J."/>
            <person name="Shigenobu S."/>
        </authorList>
    </citation>
    <scope>NUCLEOTIDE SEQUENCE [LARGE SCALE GENOMIC DNA]</scope>
</reference>
<dbReference type="PANTHER" id="PTHR15706">
    <property type="entry name" value="SH3 MULTIPLE DOMAIN"/>
    <property type="match status" value="1"/>
</dbReference>
<proteinExistence type="predicted"/>
<feature type="domain" description="SH3" evidence="6">
    <location>
        <begin position="1396"/>
        <end position="1451"/>
    </location>
</feature>
<evidence type="ECO:0000256" key="5">
    <source>
        <dbReference type="SAM" id="Phobius"/>
    </source>
</evidence>
<dbReference type="Proteomes" id="UP000735302">
    <property type="component" value="Unassembled WGS sequence"/>
</dbReference>
<organism evidence="7 8">
    <name type="scientific">Plakobranchus ocellatus</name>
    <dbReference type="NCBI Taxonomy" id="259542"/>
    <lineage>
        <taxon>Eukaryota</taxon>
        <taxon>Metazoa</taxon>
        <taxon>Spiralia</taxon>
        <taxon>Lophotrochozoa</taxon>
        <taxon>Mollusca</taxon>
        <taxon>Gastropoda</taxon>
        <taxon>Heterobranchia</taxon>
        <taxon>Euthyneura</taxon>
        <taxon>Panpulmonata</taxon>
        <taxon>Sacoglossa</taxon>
        <taxon>Placobranchoidea</taxon>
        <taxon>Plakobranchidae</taxon>
        <taxon>Plakobranchus</taxon>
    </lineage>
</organism>
<evidence type="ECO:0000259" key="6">
    <source>
        <dbReference type="PROSITE" id="PS50002"/>
    </source>
</evidence>
<keyword evidence="5" id="KW-0812">Transmembrane</keyword>
<dbReference type="PANTHER" id="PTHR15706:SF2">
    <property type="entry name" value="SH3 AND PX DOMAIN-CONTAINING PROTEIN 2A"/>
    <property type="match status" value="1"/>
</dbReference>
<dbReference type="SUPFAM" id="SSF50044">
    <property type="entry name" value="SH3-domain"/>
    <property type="match status" value="3"/>
</dbReference>
<dbReference type="EMBL" id="BLXT01004946">
    <property type="protein sequence ID" value="GFO18350.1"/>
    <property type="molecule type" value="Genomic_DNA"/>
</dbReference>
<dbReference type="Pfam" id="PF00018">
    <property type="entry name" value="SH3_1"/>
    <property type="match status" value="1"/>
</dbReference>
<feature type="domain" description="SH3" evidence="6">
    <location>
        <begin position="1306"/>
        <end position="1367"/>
    </location>
</feature>
<dbReference type="InterPro" id="IPR036028">
    <property type="entry name" value="SH3-like_dom_sf"/>
</dbReference>
<feature type="compositionally biased region" description="Polar residues" evidence="4">
    <location>
        <begin position="198"/>
        <end position="234"/>
    </location>
</feature>
<dbReference type="Pfam" id="PF14604">
    <property type="entry name" value="SH3_9"/>
    <property type="match status" value="1"/>
</dbReference>
<protein>
    <submittedName>
        <fullName evidence="7">Intersectin-1</fullName>
    </submittedName>
</protein>
<name>A0AAV4BFP9_9GAST</name>
<evidence type="ECO:0000313" key="8">
    <source>
        <dbReference type="Proteomes" id="UP000735302"/>
    </source>
</evidence>
<comment type="caution">
    <text evidence="7">The sequence shown here is derived from an EMBL/GenBank/DDBJ whole genome shotgun (WGS) entry which is preliminary data.</text>
</comment>